<keyword evidence="3" id="KW-1185">Reference proteome</keyword>
<dbReference type="eggNOG" id="ENOG502T7DI">
    <property type="taxonomic scope" value="Eukaryota"/>
</dbReference>
<dbReference type="GeneID" id="7450098"/>
<accession>B8C328</accession>
<dbReference type="KEGG" id="tps:THAPSDRAFT_5496"/>
<dbReference type="InParanoid" id="B8C328"/>
<sequence length="476" mass="53293">MKSNATLPRAQKDLTTFNDVELVSLVQTADESTASNSHIRSRRLGSALQFALPYQLVMVGLFFVVVLILVIDEDSSFMSSINRTNNKHNDDNRLRPELTRWTPSTDGACFDGFRTASTTIHCGLNDVSPVSNSSDDGVQYCGGVPMLPNYCLLPTSGSWEVVSTTTQPPTLPRRFGLYEDSPYNNNIPLCKSEAQYLNGTYQGERFDREWMPESCSSLPLDPFTWTQETKCQATITMMGDSHIRNLFTATVNGLRGEKSFAEAHPGDVVKSSGVLEAYEWRLHANGTATDKVSVFYNTNNEEPVPFAECPCADGEVVRCLRVAFIWVPTFREQLDQMHLVRKWNTSLVLVEPGNAYEHKEILSPAWVSEFEQLLDEKSNLHLGILHWNWGQQPFKEREAALEHWTTTHIASSRMSYFMQSSVQADGKQGPMTFHFACSLGQVTVVNDKIAAAEPCTDETDTAQMRAFATLHSKAFV</sequence>
<dbReference type="Proteomes" id="UP000001449">
    <property type="component" value="Chromosome 5"/>
</dbReference>
<evidence type="ECO:0000256" key="1">
    <source>
        <dbReference type="SAM" id="Phobius"/>
    </source>
</evidence>
<reference evidence="2 3" key="2">
    <citation type="journal article" date="2008" name="Nature">
        <title>The Phaeodactylum genome reveals the evolutionary history of diatom genomes.</title>
        <authorList>
            <person name="Bowler C."/>
            <person name="Allen A.E."/>
            <person name="Badger J.H."/>
            <person name="Grimwood J."/>
            <person name="Jabbari K."/>
            <person name="Kuo A."/>
            <person name="Maheswari U."/>
            <person name="Martens C."/>
            <person name="Maumus F."/>
            <person name="Otillar R.P."/>
            <person name="Rayko E."/>
            <person name="Salamov A."/>
            <person name="Vandepoele K."/>
            <person name="Beszteri B."/>
            <person name="Gruber A."/>
            <person name="Heijde M."/>
            <person name="Katinka M."/>
            <person name="Mock T."/>
            <person name="Valentin K."/>
            <person name="Verret F."/>
            <person name="Berges J.A."/>
            <person name="Brownlee C."/>
            <person name="Cadoret J.P."/>
            <person name="Chiovitti A."/>
            <person name="Choi C.J."/>
            <person name="Coesel S."/>
            <person name="De Martino A."/>
            <person name="Detter J.C."/>
            <person name="Durkin C."/>
            <person name="Falciatore A."/>
            <person name="Fournet J."/>
            <person name="Haruta M."/>
            <person name="Huysman M.J."/>
            <person name="Jenkins B.D."/>
            <person name="Jiroutova K."/>
            <person name="Jorgensen R.E."/>
            <person name="Joubert Y."/>
            <person name="Kaplan A."/>
            <person name="Kroger N."/>
            <person name="Kroth P.G."/>
            <person name="La Roche J."/>
            <person name="Lindquist E."/>
            <person name="Lommer M."/>
            <person name="Martin-Jezequel V."/>
            <person name="Lopez P.J."/>
            <person name="Lucas S."/>
            <person name="Mangogna M."/>
            <person name="McGinnis K."/>
            <person name="Medlin L.K."/>
            <person name="Montsant A."/>
            <person name="Oudot-Le Secq M.P."/>
            <person name="Napoli C."/>
            <person name="Obornik M."/>
            <person name="Parker M.S."/>
            <person name="Petit J.L."/>
            <person name="Porcel B.M."/>
            <person name="Poulsen N."/>
            <person name="Robison M."/>
            <person name="Rychlewski L."/>
            <person name="Rynearson T.A."/>
            <person name="Schmutz J."/>
            <person name="Shapiro H."/>
            <person name="Siaut M."/>
            <person name="Stanley M."/>
            <person name="Sussman M.R."/>
            <person name="Taylor A.R."/>
            <person name="Vardi A."/>
            <person name="von Dassow P."/>
            <person name="Vyverman W."/>
            <person name="Willis A."/>
            <person name="Wyrwicz L.S."/>
            <person name="Rokhsar D.S."/>
            <person name="Weissenbach J."/>
            <person name="Armbrust E.V."/>
            <person name="Green B.R."/>
            <person name="Van de Peer Y."/>
            <person name="Grigoriev I.V."/>
        </authorList>
    </citation>
    <scope>NUCLEOTIDE SEQUENCE [LARGE SCALE GENOMIC DNA]</scope>
    <source>
        <strain evidence="2 3">CCMP1335</strain>
    </source>
</reference>
<dbReference type="RefSeq" id="XP_002290736.1">
    <property type="nucleotide sequence ID" value="XM_002290700.1"/>
</dbReference>
<organism evidence="2 3">
    <name type="scientific">Thalassiosira pseudonana</name>
    <name type="common">Marine diatom</name>
    <name type="synonym">Cyclotella nana</name>
    <dbReference type="NCBI Taxonomy" id="35128"/>
    <lineage>
        <taxon>Eukaryota</taxon>
        <taxon>Sar</taxon>
        <taxon>Stramenopiles</taxon>
        <taxon>Ochrophyta</taxon>
        <taxon>Bacillariophyta</taxon>
        <taxon>Coscinodiscophyceae</taxon>
        <taxon>Thalassiosirophycidae</taxon>
        <taxon>Thalassiosirales</taxon>
        <taxon>Thalassiosiraceae</taxon>
        <taxon>Thalassiosira</taxon>
    </lineage>
</organism>
<reference evidence="2 3" key="1">
    <citation type="journal article" date="2004" name="Science">
        <title>The genome of the diatom Thalassiosira pseudonana: ecology, evolution, and metabolism.</title>
        <authorList>
            <person name="Armbrust E.V."/>
            <person name="Berges J.A."/>
            <person name="Bowler C."/>
            <person name="Green B.R."/>
            <person name="Martinez D."/>
            <person name="Putnam N.H."/>
            <person name="Zhou S."/>
            <person name="Allen A.E."/>
            <person name="Apt K.E."/>
            <person name="Bechner M."/>
            <person name="Brzezinski M.A."/>
            <person name="Chaal B.K."/>
            <person name="Chiovitti A."/>
            <person name="Davis A.K."/>
            <person name="Demarest M.S."/>
            <person name="Detter J.C."/>
            <person name="Glavina T."/>
            <person name="Goodstein D."/>
            <person name="Hadi M.Z."/>
            <person name="Hellsten U."/>
            <person name="Hildebrand M."/>
            <person name="Jenkins B.D."/>
            <person name="Jurka J."/>
            <person name="Kapitonov V.V."/>
            <person name="Kroger N."/>
            <person name="Lau W.W."/>
            <person name="Lane T.W."/>
            <person name="Larimer F.W."/>
            <person name="Lippmeier J.C."/>
            <person name="Lucas S."/>
            <person name="Medina M."/>
            <person name="Montsant A."/>
            <person name="Obornik M."/>
            <person name="Parker M.S."/>
            <person name="Palenik B."/>
            <person name="Pazour G.J."/>
            <person name="Richardson P.M."/>
            <person name="Rynearson T.A."/>
            <person name="Saito M.A."/>
            <person name="Schwartz D.C."/>
            <person name="Thamatrakoln K."/>
            <person name="Valentin K."/>
            <person name="Vardi A."/>
            <person name="Wilkerson F.P."/>
            <person name="Rokhsar D.S."/>
        </authorList>
    </citation>
    <scope>NUCLEOTIDE SEQUENCE [LARGE SCALE GENOMIC DNA]</scope>
    <source>
        <strain evidence="2 3">CCMP1335</strain>
    </source>
</reference>
<keyword evidence="1" id="KW-1133">Transmembrane helix</keyword>
<proteinExistence type="predicted"/>
<dbReference type="HOGENOM" id="CLU_574288_0_0_1"/>
<feature type="transmembrane region" description="Helical" evidence="1">
    <location>
        <begin position="50"/>
        <end position="71"/>
    </location>
</feature>
<evidence type="ECO:0000313" key="3">
    <source>
        <dbReference type="Proteomes" id="UP000001449"/>
    </source>
</evidence>
<keyword evidence="1" id="KW-0472">Membrane</keyword>
<evidence type="ECO:0000313" key="2">
    <source>
        <dbReference type="EMBL" id="EED92488.1"/>
    </source>
</evidence>
<protein>
    <submittedName>
        <fullName evidence="2">Uncharacterized protein</fullName>
    </submittedName>
</protein>
<dbReference type="AlphaFoldDB" id="B8C328"/>
<gene>
    <name evidence="2" type="ORF">THAPSDRAFT_5496</name>
</gene>
<keyword evidence="1" id="KW-0812">Transmembrane</keyword>
<name>B8C328_THAPS</name>
<dbReference type="PaxDb" id="35128-Thaps5496"/>
<dbReference type="EMBL" id="CM000642">
    <property type="protein sequence ID" value="EED92488.1"/>
    <property type="molecule type" value="Genomic_DNA"/>
</dbReference>